<reference evidence="2 3" key="1">
    <citation type="submission" date="2017-01" db="EMBL/GenBank/DDBJ databases">
        <authorList>
            <person name="Mah S.A."/>
            <person name="Swanson W.J."/>
            <person name="Moy G.W."/>
            <person name="Vacquier V.D."/>
        </authorList>
    </citation>
    <scope>NUCLEOTIDE SEQUENCE [LARGE SCALE GENOMIC DNA]</scope>
    <source>
        <strain evidence="2">PDD-32b-74</strain>
    </source>
</reference>
<organism evidence="2 3">
    <name type="scientific">Pseudomonas syringae</name>
    <dbReference type="NCBI Taxonomy" id="317"/>
    <lineage>
        <taxon>Bacteria</taxon>
        <taxon>Pseudomonadati</taxon>
        <taxon>Pseudomonadota</taxon>
        <taxon>Gammaproteobacteria</taxon>
        <taxon>Pseudomonadales</taxon>
        <taxon>Pseudomonadaceae</taxon>
        <taxon>Pseudomonas</taxon>
    </lineage>
</organism>
<evidence type="ECO:0000313" key="3">
    <source>
        <dbReference type="Proteomes" id="UP000195128"/>
    </source>
</evidence>
<dbReference type="OrthoDB" id="8617719at2"/>
<dbReference type="Proteomes" id="UP000195128">
    <property type="component" value="Unassembled WGS sequence"/>
</dbReference>
<dbReference type="Gene3D" id="1.10.30.50">
    <property type="match status" value="1"/>
</dbReference>
<dbReference type="InterPro" id="IPR013467">
    <property type="entry name" value="HNH78-like"/>
</dbReference>
<dbReference type="PROSITE" id="PS00028">
    <property type="entry name" value="ZINC_FINGER_C2H2_1"/>
    <property type="match status" value="1"/>
</dbReference>
<comment type="caution">
    <text evidence="2">The sequence shown here is derived from an EMBL/GenBank/DDBJ whole genome shotgun (WGS) entry which is preliminary data.</text>
</comment>
<evidence type="ECO:0000259" key="1">
    <source>
        <dbReference type="PROSITE" id="PS00028"/>
    </source>
</evidence>
<dbReference type="AlphaFoldDB" id="A0A244EM40"/>
<feature type="domain" description="C2H2-type" evidence="1">
    <location>
        <begin position="51"/>
        <end position="73"/>
    </location>
</feature>
<evidence type="ECO:0000313" key="2">
    <source>
        <dbReference type="EMBL" id="OUM05542.1"/>
    </source>
</evidence>
<dbReference type="EMBL" id="MTSA01000017">
    <property type="protein sequence ID" value="OUM05542.1"/>
    <property type="molecule type" value="Genomic_DNA"/>
</dbReference>
<dbReference type="InterPro" id="IPR013087">
    <property type="entry name" value="Znf_C2H2_type"/>
</dbReference>
<proteinExistence type="predicted"/>
<accession>A0A244EM40</accession>
<protein>
    <submittedName>
        <fullName evidence="2">TIGR02646 family protein</fullName>
    </submittedName>
</protein>
<dbReference type="RefSeq" id="WP_084919352.1">
    <property type="nucleotide sequence ID" value="NZ_MTSA01000017.1"/>
</dbReference>
<name>A0A244EM40_PSESX</name>
<dbReference type="NCBIfam" id="TIGR02646">
    <property type="entry name" value="retron system putative HNH endonuclease"/>
    <property type="match status" value="1"/>
</dbReference>
<sequence length="214" mass="24528">MKRIIKGTEPASFTEWKAGANENWAPTYPTLQNPQKRDLHTSLLQEQDFSCCYCGREIGLDSSHIEHFRPQEHYKPLALEYNNLHASCLRETKPGNPLHCGHHKSSWFDENLHISPTEENCEQRFRYLLTGKIQSNHPEDAPAATMIEKLALDITYLTRRRQEAITGVFDEQFLTSASEAELTHLVQGLRSRDADKQLTFGHVVARYAEQLLAP</sequence>
<gene>
    <name evidence="2" type="ORF">BW686_20705</name>
</gene>